<accession>A0AA41G3W0</accession>
<reference evidence="2" key="1">
    <citation type="submission" date="2021-06" db="EMBL/GenBank/DDBJ databases">
        <title>New haloarchaea isolates fom saline soil.</title>
        <authorList>
            <person name="Duran-Viseras A."/>
            <person name="Sanchez-Porro C.S."/>
            <person name="Ventosa A."/>
        </authorList>
    </citation>
    <scope>NUCLEOTIDE SEQUENCE</scope>
    <source>
        <strain evidence="2">JCM 18369</strain>
    </source>
</reference>
<keyword evidence="1" id="KW-0812">Transmembrane</keyword>
<dbReference type="RefSeq" id="WP_162415194.1">
    <property type="nucleotide sequence ID" value="NZ_JAHQXE010000004.1"/>
</dbReference>
<sequence>MIEAAGDWLGPQTAALLLAVIALATLGTLSLFLVAAAGTYRRRTRPYVLLTTAIGLLVVRSVVGVGTVLGTVPMPIHHLTEHGFDFLIALLVLGAIYAVDAPRTAD</sequence>
<dbReference type="AlphaFoldDB" id="A0AA41G3W0"/>
<dbReference type="Pfam" id="PF24283">
    <property type="entry name" value="DUF7471"/>
    <property type="match status" value="1"/>
</dbReference>
<protein>
    <submittedName>
        <fullName evidence="2">Uncharacterized protein</fullName>
    </submittedName>
</protein>
<dbReference type="Proteomes" id="UP001166304">
    <property type="component" value="Unassembled WGS sequence"/>
</dbReference>
<dbReference type="EMBL" id="JAHQXE010000004">
    <property type="protein sequence ID" value="MBV0902984.1"/>
    <property type="molecule type" value="Genomic_DNA"/>
</dbReference>
<dbReference type="InterPro" id="IPR055894">
    <property type="entry name" value="DUF7471"/>
</dbReference>
<proteinExistence type="predicted"/>
<evidence type="ECO:0000313" key="3">
    <source>
        <dbReference type="Proteomes" id="UP001166304"/>
    </source>
</evidence>
<organism evidence="2 3">
    <name type="scientific">Haloarcula salina</name>
    <dbReference type="NCBI Taxonomy" id="1429914"/>
    <lineage>
        <taxon>Archaea</taxon>
        <taxon>Methanobacteriati</taxon>
        <taxon>Methanobacteriota</taxon>
        <taxon>Stenosarchaea group</taxon>
        <taxon>Halobacteria</taxon>
        <taxon>Halobacteriales</taxon>
        <taxon>Haloarculaceae</taxon>
        <taxon>Haloarcula</taxon>
    </lineage>
</organism>
<keyword evidence="1" id="KW-1133">Transmembrane helix</keyword>
<keyword evidence="3" id="KW-1185">Reference proteome</keyword>
<evidence type="ECO:0000256" key="1">
    <source>
        <dbReference type="SAM" id="Phobius"/>
    </source>
</evidence>
<evidence type="ECO:0000313" key="2">
    <source>
        <dbReference type="EMBL" id="MBV0902984.1"/>
    </source>
</evidence>
<feature type="transmembrane region" description="Helical" evidence="1">
    <location>
        <begin position="82"/>
        <end position="99"/>
    </location>
</feature>
<comment type="caution">
    <text evidence="2">The sequence shown here is derived from an EMBL/GenBank/DDBJ whole genome shotgun (WGS) entry which is preliminary data.</text>
</comment>
<name>A0AA41G3W0_9EURY</name>
<gene>
    <name evidence="2" type="ORF">KTS37_14410</name>
</gene>
<feature type="transmembrane region" description="Helical" evidence="1">
    <location>
        <begin position="47"/>
        <end position="70"/>
    </location>
</feature>
<feature type="transmembrane region" description="Helical" evidence="1">
    <location>
        <begin position="14"/>
        <end position="35"/>
    </location>
</feature>
<keyword evidence="1" id="KW-0472">Membrane</keyword>